<reference evidence="1 2" key="1">
    <citation type="submission" date="2023-09" db="EMBL/GenBank/DDBJ databases">
        <authorList>
            <person name="Golyshina O.V."/>
            <person name="Lunev E.A."/>
            <person name="Bargiela R."/>
            <person name="Gaines M.C."/>
            <person name="Daum B."/>
            <person name="Bale N.J."/>
            <person name="Koenen M."/>
            <person name="Sinninghe Damst J.S."/>
            <person name="Yakimov M."/>
            <person name="Golyshin P.N."/>
        </authorList>
    </citation>
    <scope>NUCLEOTIDE SEQUENCE [LARGE SCALE GENOMIC DNA]</scope>
    <source>
        <strain evidence="1 2">M1</strain>
    </source>
</reference>
<evidence type="ECO:0000313" key="1">
    <source>
        <dbReference type="EMBL" id="WYY00584.1"/>
    </source>
</evidence>
<dbReference type="AlphaFoldDB" id="A0AAX4NH31"/>
<protein>
    <submittedName>
        <fullName evidence="1">DUF72 domain-containing protein</fullName>
    </submittedName>
</protein>
<accession>A0AAX4NH31</accession>
<dbReference type="InterPro" id="IPR036520">
    <property type="entry name" value="UPF0759_sf"/>
</dbReference>
<dbReference type="PANTHER" id="PTHR30348:SF4">
    <property type="entry name" value="DUF72 DOMAIN-CONTAINING PROTEIN"/>
    <property type="match status" value="1"/>
</dbReference>
<evidence type="ECO:0000313" key="2">
    <source>
        <dbReference type="Proteomes" id="UP001451606"/>
    </source>
</evidence>
<dbReference type="PANTHER" id="PTHR30348">
    <property type="entry name" value="UNCHARACTERIZED PROTEIN YECE"/>
    <property type="match status" value="1"/>
</dbReference>
<dbReference type="SUPFAM" id="SSF117396">
    <property type="entry name" value="TM1631-like"/>
    <property type="match status" value="1"/>
</dbReference>
<dbReference type="EMBL" id="CP133772">
    <property type="protein sequence ID" value="WYY00584.1"/>
    <property type="molecule type" value="Genomic_DNA"/>
</dbReference>
<dbReference type="InterPro" id="IPR002763">
    <property type="entry name" value="DUF72"/>
</dbReference>
<organism evidence="1 2">
    <name type="scientific">Oxyplasma meridianum</name>
    <dbReference type="NCBI Taxonomy" id="3073602"/>
    <lineage>
        <taxon>Archaea</taxon>
        <taxon>Methanobacteriati</taxon>
        <taxon>Thermoplasmatota</taxon>
        <taxon>Thermoplasmata</taxon>
        <taxon>Thermoplasmatales</taxon>
        <taxon>Thermoplasmataceae</taxon>
        <taxon>Oxyplasma</taxon>
    </lineage>
</organism>
<dbReference type="Gene3D" id="3.20.20.410">
    <property type="entry name" value="Protein of unknown function UPF0759"/>
    <property type="match status" value="1"/>
</dbReference>
<name>A0AAX4NH31_9ARCH</name>
<gene>
    <name evidence="1" type="ORF">OXIME_001162</name>
</gene>
<dbReference type="KEGG" id="omr:OXIME_001162"/>
<dbReference type="Proteomes" id="UP001451606">
    <property type="component" value="Chromosome"/>
</dbReference>
<dbReference type="RefSeq" id="WP_393970918.1">
    <property type="nucleotide sequence ID" value="NZ_CP133772.1"/>
</dbReference>
<keyword evidence="2" id="KW-1185">Reference proteome</keyword>
<proteinExistence type="predicted"/>
<sequence length="269" mass="30945">MIRIGCSGWSYPEWSGVFYPKGTRNLFTAYSSFFNTVEINSTFYNFPSEETVGKWIRQVEGRDFLYSVKIPSAVTHDLLLRDMIQCKKLMLDFEKRVLMRLKDAGKLCFALIQISPFTSERNLSSVFDLLEALSTSSLMYAVEPRHRSIYSDSSFNEEIIKLGAIPASLDSPENPLKEIHFSRRMAYLRLHGRNSADWNSHTEIPMARYNYRYSLEEISNLAKMINSKKGMGDIYVYFNNHPNGNAPLNAMELLGKLENSGKPKQRSLF</sequence>
<dbReference type="GeneID" id="95967899"/>
<dbReference type="Pfam" id="PF01904">
    <property type="entry name" value="DUF72"/>
    <property type="match status" value="1"/>
</dbReference>